<dbReference type="PANTHER" id="PTHR34220:SF7">
    <property type="entry name" value="SENSOR HISTIDINE KINASE YPDA"/>
    <property type="match status" value="1"/>
</dbReference>
<feature type="transmembrane region" description="Helical" evidence="1">
    <location>
        <begin position="120"/>
        <end position="142"/>
    </location>
</feature>
<organism evidence="3 4">
    <name type="scientific">Sphingobacterium anhuiense</name>
    <dbReference type="NCBI Taxonomy" id="493780"/>
    <lineage>
        <taxon>Bacteria</taxon>
        <taxon>Pseudomonadati</taxon>
        <taxon>Bacteroidota</taxon>
        <taxon>Sphingobacteriia</taxon>
        <taxon>Sphingobacteriales</taxon>
        <taxon>Sphingobacteriaceae</taxon>
        <taxon>Sphingobacterium</taxon>
    </lineage>
</organism>
<gene>
    <name evidence="3" type="ORF">ACFS6I_01425</name>
</gene>
<feature type="transmembrane region" description="Helical" evidence="1">
    <location>
        <begin position="12"/>
        <end position="33"/>
    </location>
</feature>
<feature type="domain" description="Signal transduction histidine kinase internal region" evidence="2">
    <location>
        <begin position="159"/>
        <end position="236"/>
    </location>
</feature>
<evidence type="ECO:0000313" key="3">
    <source>
        <dbReference type="EMBL" id="MFD2902567.1"/>
    </source>
</evidence>
<dbReference type="EC" id="2.7.13.3" evidence="3"/>
<dbReference type="Proteomes" id="UP001597509">
    <property type="component" value="Unassembled WGS sequence"/>
</dbReference>
<protein>
    <submittedName>
        <fullName evidence="3">Sensor histidine kinase</fullName>
        <ecNumber evidence="3">2.7.13.3</ecNumber>
    </submittedName>
</protein>
<keyword evidence="1" id="KW-0472">Membrane</keyword>
<dbReference type="Pfam" id="PF06580">
    <property type="entry name" value="His_kinase"/>
    <property type="match status" value="1"/>
</dbReference>
<dbReference type="InterPro" id="IPR050640">
    <property type="entry name" value="Bact_2-comp_sensor_kinase"/>
</dbReference>
<feature type="transmembrane region" description="Helical" evidence="1">
    <location>
        <begin position="80"/>
        <end position="100"/>
    </location>
</feature>
<dbReference type="EMBL" id="JBHUPE010000001">
    <property type="protein sequence ID" value="MFD2902567.1"/>
    <property type="molecule type" value="Genomic_DNA"/>
</dbReference>
<dbReference type="PANTHER" id="PTHR34220">
    <property type="entry name" value="SENSOR HISTIDINE KINASE YPDA"/>
    <property type="match status" value="1"/>
</dbReference>
<keyword evidence="1" id="KW-0812">Transmembrane</keyword>
<dbReference type="RefSeq" id="WP_380917633.1">
    <property type="nucleotide sequence ID" value="NZ_JBHUPE010000001.1"/>
</dbReference>
<keyword evidence="3" id="KW-0418">Kinase</keyword>
<keyword evidence="4" id="KW-1185">Reference proteome</keyword>
<evidence type="ECO:0000256" key="1">
    <source>
        <dbReference type="SAM" id="Phobius"/>
    </source>
</evidence>
<dbReference type="GO" id="GO:0004673">
    <property type="term" value="F:protein histidine kinase activity"/>
    <property type="evidence" value="ECO:0007669"/>
    <property type="project" value="UniProtKB-EC"/>
</dbReference>
<dbReference type="InterPro" id="IPR010559">
    <property type="entry name" value="Sig_transdc_His_kin_internal"/>
</dbReference>
<name>A0ABW5YS44_9SPHI</name>
<comment type="caution">
    <text evidence="3">The sequence shown here is derived from an EMBL/GenBank/DDBJ whole genome shotgun (WGS) entry which is preliminary data.</text>
</comment>
<proteinExistence type="predicted"/>
<keyword evidence="3" id="KW-0808">Transferase</keyword>
<sequence length="360" mass="41518">MQGVMKRFLNTYFRAYLFAFLLFAIILSSEVQFNSSYVLGSITDFFLLIFPRSLIYSIPVAFLMWFCGKFDFQKPRLNRFIQIVLFLLIGAAVTLIEKLLEFYLGTWNVEESFGLFLTSRFFPTWLGLNIYSIIYGAVTVSISNMRRNVLLQEQLQTASINAIKGQLEHHFLFNNLNTLYSLIDDTNQKALNFLHNLSELYRYLLKNADNQTVSLVEELLIVDKFIKMTEERYGSNLILSISYSQQIDEKALIPPLSIYNLVENVIKHNIIDDSHRVTCTIDVTSQFVIVSNNMFGKKDSFTKENNGIGLASLRKIYAMLSTKEVNVDIIDNFFIVKVPILQSHQTNGKIKLIAYENCSR</sequence>
<feature type="transmembrane region" description="Helical" evidence="1">
    <location>
        <begin position="45"/>
        <end position="68"/>
    </location>
</feature>
<evidence type="ECO:0000313" key="4">
    <source>
        <dbReference type="Proteomes" id="UP001597509"/>
    </source>
</evidence>
<reference evidence="4" key="1">
    <citation type="journal article" date="2019" name="Int. J. Syst. Evol. Microbiol.">
        <title>The Global Catalogue of Microorganisms (GCM) 10K type strain sequencing project: providing services to taxonomists for standard genome sequencing and annotation.</title>
        <authorList>
            <consortium name="The Broad Institute Genomics Platform"/>
            <consortium name="The Broad Institute Genome Sequencing Center for Infectious Disease"/>
            <person name="Wu L."/>
            <person name="Ma J."/>
        </authorList>
    </citation>
    <scope>NUCLEOTIDE SEQUENCE [LARGE SCALE GENOMIC DNA]</scope>
    <source>
        <strain evidence="4">KCTC 22209</strain>
    </source>
</reference>
<keyword evidence="1" id="KW-1133">Transmembrane helix</keyword>
<accession>A0ABW5YS44</accession>
<evidence type="ECO:0000259" key="2">
    <source>
        <dbReference type="Pfam" id="PF06580"/>
    </source>
</evidence>